<feature type="domain" description="Disease resistance R13L4/SHOC-2-like LRR" evidence="14">
    <location>
        <begin position="114"/>
        <end position="289"/>
    </location>
</feature>
<keyword evidence="3" id="KW-1003">Cell membrane</keyword>
<feature type="domain" description="Leucine-rich repeat-containing N-terminal plant-type" evidence="13">
    <location>
        <begin position="40"/>
        <end position="79"/>
    </location>
</feature>
<dbReference type="FunCoup" id="A0A251UDZ6">
    <property type="interactions" value="824"/>
</dbReference>
<keyword evidence="6 12" id="KW-0732">Signal</keyword>
<dbReference type="SUPFAM" id="SSF52058">
    <property type="entry name" value="L domain-like"/>
    <property type="match status" value="3"/>
</dbReference>
<evidence type="ECO:0000256" key="1">
    <source>
        <dbReference type="ARBA" id="ARBA00004251"/>
    </source>
</evidence>
<reference evidence="15" key="3">
    <citation type="submission" date="2020-06" db="EMBL/GenBank/DDBJ databases">
        <title>Helianthus annuus Genome sequencing and assembly Release 2.</title>
        <authorList>
            <person name="Gouzy J."/>
            <person name="Langlade N."/>
            <person name="Munos S."/>
        </authorList>
    </citation>
    <scope>NUCLEOTIDE SEQUENCE</scope>
    <source>
        <tissue evidence="15">Leaves</tissue>
    </source>
</reference>
<dbReference type="EMBL" id="MNCJ02000322">
    <property type="protein sequence ID" value="KAF5800321.1"/>
    <property type="molecule type" value="Genomic_DNA"/>
</dbReference>
<evidence type="ECO:0000313" key="16">
    <source>
        <dbReference type="EMBL" id="OTG21577.1"/>
    </source>
</evidence>
<gene>
    <name evidence="16" type="ORF">HannXRQ_Chr07g0205661</name>
    <name evidence="15" type="ORF">HanXRQr2_Chr07g0314751</name>
</gene>
<dbReference type="Pfam" id="PF13855">
    <property type="entry name" value="LRR_8"/>
    <property type="match status" value="1"/>
</dbReference>
<dbReference type="Proteomes" id="UP000215914">
    <property type="component" value="Chromosome 7"/>
</dbReference>
<comment type="subcellular location">
    <subcellularLocation>
        <location evidence="1">Cell membrane</location>
        <topology evidence="1">Single-pass type I membrane protein</topology>
    </subcellularLocation>
</comment>
<dbReference type="SMART" id="SM00369">
    <property type="entry name" value="LRR_TYP"/>
    <property type="match status" value="13"/>
</dbReference>
<dbReference type="OMA" id="FWATRRM"/>
<name>A0A251UDZ6_HELAN</name>
<accession>A0A251UDZ6</accession>
<evidence type="ECO:0000256" key="2">
    <source>
        <dbReference type="ARBA" id="ARBA00009592"/>
    </source>
</evidence>
<evidence type="ECO:0000256" key="10">
    <source>
        <dbReference type="ARBA" id="ARBA00023180"/>
    </source>
</evidence>
<protein>
    <submittedName>
        <fullName evidence="15">Non-specific serine/threonine protein kinase</fullName>
        <ecNumber evidence="15">2.7.11.1</ecNumber>
    </submittedName>
    <submittedName>
        <fullName evidence="16">Putative leucine-rich repeat protein, plant-type</fullName>
    </submittedName>
</protein>
<keyword evidence="9 11" id="KW-0472">Membrane</keyword>
<keyword evidence="8 11" id="KW-1133">Transmembrane helix</keyword>
<evidence type="ECO:0000313" key="17">
    <source>
        <dbReference type="Proteomes" id="UP000215914"/>
    </source>
</evidence>
<evidence type="ECO:0000256" key="7">
    <source>
        <dbReference type="ARBA" id="ARBA00022737"/>
    </source>
</evidence>
<evidence type="ECO:0000259" key="14">
    <source>
        <dbReference type="Pfam" id="PF23598"/>
    </source>
</evidence>
<sequence length="1029" mass="115037">MSARFSVSYFSSCNLCLLIFLVLLCLCLSDQKSDNVLCMDSERQALLEFKHNLIDEADRLASWDAENNDCCRWAGIVCDNITGHVHEIRLRGHDDRCDRPYSYNLFMKGLKQILRGNLSSSLLELRQLKYLDLSCNDFEEIQIPSFIGSLRNLRYLNLSESKIVGIIPPQIGNLSELRVLSLGSSYGYPQRTLTSRNLQWLSNLRWLHHLDMSSTNLSKATDWFQVINALPSLVQLHMSGCGLRNAYSHVPSLNVTSLSLLDLSYNFFYNTSVPRWIFSLKNLVSLDLTSCNFDGPLPSIYSFRNLTSLESVHVRGNDFMNSPSVLKGFSSNLISLDLSACGLSSSALDSLHNLTSLLSLDLSKNQLMKAIPNSFGNLCRLREIDLSLNDFSNISLAYLLQSLFECKSPSLESLSIMDSGLSGPIPYSIGRLSSLKRLRLYSNRLNGSIPDSIGRLSSLEQLDIQNNQLSGNLPNSLGQLSNLNGIWFSFNLLTGVLTEAHFSKLVSLTYINGGDNKLTLKVQAANWIPPFQAQVLYMNSWSLGPQFPLWLQSQRDLLKLDISNTGISSIIPPESFWRSLPNLTHLDMSQNHIKGTLILGIPASLRMLKLSSNEFRGGLPYLSNGSLTLAHLDLSNNFFEGTINHFICSNGVKETQNLILANNSLSGVIPECWDKWPNLQVLNFENNALSGELPRTVGSLMRLHWLNMQGNKISGRIPYSLMNLSSLSILQLGQNELVGSIPAWFGTKLNLLRIVSLRHNNLEGNIPHELCYLSLTQILDLAHNNLSGNIPRCFNNFSIISGKETVPDLQFYFSTQQGGSTQGSASLVMKGREDRYTGSIGLVMLLDLSVNKFSGQIPIELTTLLKLKALNLSRNQLTGRIPYKIGDLRALETLDLSVNKLSGELPGSLSTMYSLSNFNVSYNDLTGRIPVSTQLQSFNESSFIHNKLCGPPLTEPCKNVDTREHQKEDDASNGVDWDLIISIVLGFIVGFWIVVAPLIVKKSWSVAYFGFWSELYDVIHKYFFNMFCK</sequence>
<organism evidence="16 17">
    <name type="scientific">Helianthus annuus</name>
    <name type="common">Common sunflower</name>
    <dbReference type="NCBI Taxonomy" id="4232"/>
    <lineage>
        <taxon>Eukaryota</taxon>
        <taxon>Viridiplantae</taxon>
        <taxon>Streptophyta</taxon>
        <taxon>Embryophyta</taxon>
        <taxon>Tracheophyta</taxon>
        <taxon>Spermatophyta</taxon>
        <taxon>Magnoliopsida</taxon>
        <taxon>eudicotyledons</taxon>
        <taxon>Gunneridae</taxon>
        <taxon>Pentapetalae</taxon>
        <taxon>asterids</taxon>
        <taxon>campanulids</taxon>
        <taxon>Asterales</taxon>
        <taxon>Asteraceae</taxon>
        <taxon>Asteroideae</taxon>
        <taxon>Heliantheae alliance</taxon>
        <taxon>Heliantheae</taxon>
        <taxon>Helianthus</taxon>
    </lineage>
</organism>
<dbReference type="FunFam" id="3.80.10.10:FF:000095">
    <property type="entry name" value="LRR receptor-like serine/threonine-protein kinase GSO1"/>
    <property type="match status" value="2"/>
</dbReference>
<dbReference type="InterPro" id="IPR055414">
    <property type="entry name" value="LRR_R13L4/SHOC2-like"/>
</dbReference>
<keyword evidence="5 11" id="KW-0812">Transmembrane</keyword>
<reference evidence="16" key="2">
    <citation type="submission" date="2017-02" db="EMBL/GenBank/DDBJ databases">
        <title>Sunflower complete genome.</title>
        <authorList>
            <person name="Langlade N."/>
            <person name="Munos S."/>
        </authorList>
    </citation>
    <scope>NUCLEOTIDE SEQUENCE [LARGE SCALE GENOMIC DNA]</scope>
    <source>
        <tissue evidence="16">Leaves</tissue>
    </source>
</reference>
<evidence type="ECO:0000256" key="12">
    <source>
        <dbReference type="SAM" id="SignalP"/>
    </source>
</evidence>
<dbReference type="EMBL" id="CM007896">
    <property type="protein sequence ID" value="OTG21577.1"/>
    <property type="molecule type" value="Genomic_DNA"/>
</dbReference>
<keyword evidence="10" id="KW-0325">Glycoprotein</keyword>
<dbReference type="STRING" id="4232.A0A251UDZ6"/>
<evidence type="ECO:0000313" key="15">
    <source>
        <dbReference type="EMBL" id="KAF5800321.1"/>
    </source>
</evidence>
<keyword evidence="15" id="KW-0808">Transferase</keyword>
<dbReference type="InterPro" id="IPR003591">
    <property type="entry name" value="Leu-rich_rpt_typical-subtyp"/>
</dbReference>
<evidence type="ECO:0000256" key="9">
    <source>
        <dbReference type="ARBA" id="ARBA00023136"/>
    </source>
</evidence>
<evidence type="ECO:0000256" key="11">
    <source>
        <dbReference type="SAM" id="Phobius"/>
    </source>
</evidence>
<dbReference type="PANTHER" id="PTHR48063">
    <property type="entry name" value="LRR RECEPTOR-LIKE KINASE"/>
    <property type="match status" value="1"/>
</dbReference>
<dbReference type="Pfam" id="PF00560">
    <property type="entry name" value="LRR_1"/>
    <property type="match status" value="5"/>
</dbReference>
<keyword evidence="15" id="KW-0418">Kinase</keyword>
<dbReference type="EC" id="2.7.11.1" evidence="15"/>
<evidence type="ECO:0000256" key="6">
    <source>
        <dbReference type="ARBA" id="ARBA00022729"/>
    </source>
</evidence>
<keyword evidence="7" id="KW-0677">Repeat</keyword>
<dbReference type="InterPro" id="IPR001611">
    <property type="entry name" value="Leu-rich_rpt"/>
</dbReference>
<evidence type="ECO:0000256" key="5">
    <source>
        <dbReference type="ARBA" id="ARBA00022692"/>
    </source>
</evidence>
<dbReference type="Gramene" id="mRNA:HanXRQr2_Chr07g0314751">
    <property type="protein sequence ID" value="CDS:HanXRQr2_Chr07g0314751.1"/>
    <property type="gene ID" value="HanXRQr2_Chr07g0314751"/>
</dbReference>
<dbReference type="InterPro" id="IPR013210">
    <property type="entry name" value="LRR_N_plant-typ"/>
</dbReference>
<feature type="transmembrane region" description="Helical" evidence="11">
    <location>
        <begin position="979"/>
        <end position="1000"/>
    </location>
</feature>
<comment type="similarity">
    <text evidence="2">Belongs to the RLP family.</text>
</comment>
<dbReference type="AlphaFoldDB" id="A0A251UDZ6"/>
<dbReference type="Gene3D" id="3.80.10.10">
    <property type="entry name" value="Ribonuclease Inhibitor"/>
    <property type="match status" value="4"/>
</dbReference>
<dbReference type="GO" id="GO:0005886">
    <property type="term" value="C:plasma membrane"/>
    <property type="evidence" value="ECO:0007669"/>
    <property type="project" value="UniProtKB-SubCell"/>
</dbReference>
<evidence type="ECO:0000259" key="13">
    <source>
        <dbReference type="Pfam" id="PF08263"/>
    </source>
</evidence>
<feature type="signal peptide" evidence="12">
    <location>
        <begin position="1"/>
        <end position="29"/>
    </location>
</feature>
<dbReference type="InterPro" id="IPR046956">
    <property type="entry name" value="RLP23-like"/>
</dbReference>
<keyword evidence="17" id="KW-1185">Reference proteome</keyword>
<evidence type="ECO:0000256" key="3">
    <source>
        <dbReference type="ARBA" id="ARBA00022475"/>
    </source>
</evidence>
<evidence type="ECO:0000256" key="4">
    <source>
        <dbReference type="ARBA" id="ARBA00022614"/>
    </source>
</evidence>
<dbReference type="InterPro" id="IPR032675">
    <property type="entry name" value="LRR_dom_sf"/>
</dbReference>
<dbReference type="PANTHER" id="PTHR48063:SF99">
    <property type="entry name" value="LEUCINE-RICH REPEAT-CONTAINING, PLANT-TYPE, LEUCINE-RICH REPEAT DOMAIN SUPERFAMILY"/>
    <property type="match status" value="1"/>
</dbReference>
<keyword evidence="4" id="KW-0433">Leucine-rich repeat</keyword>
<evidence type="ECO:0000256" key="8">
    <source>
        <dbReference type="ARBA" id="ARBA00022989"/>
    </source>
</evidence>
<keyword evidence="15" id="KW-0723">Serine/threonine-protein kinase</keyword>
<dbReference type="GO" id="GO:0004674">
    <property type="term" value="F:protein serine/threonine kinase activity"/>
    <property type="evidence" value="ECO:0007669"/>
    <property type="project" value="UniProtKB-KW"/>
</dbReference>
<reference evidence="15 17" key="1">
    <citation type="journal article" date="2017" name="Nature">
        <title>The sunflower genome provides insights into oil metabolism, flowering and Asterid evolution.</title>
        <authorList>
            <person name="Badouin H."/>
            <person name="Gouzy J."/>
            <person name="Grassa C.J."/>
            <person name="Murat F."/>
            <person name="Staton S.E."/>
            <person name="Cottret L."/>
            <person name="Lelandais-Briere C."/>
            <person name="Owens G.L."/>
            <person name="Carrere S."/>
            <person name="Mayjonade B."/>
            <person name="Legrand L."/>
            <person name="Gill N."/>
            <person name="Kane N.C."/>
            <person name="Bowers J.E."/>
            <person name="Hubner S."/>
            <person name="Bellec A."/>
            <person name="Berard A."/>
            <person name="Berges H."/>
            <person name="Blanchet N."/>
            <person name="Boniface M.C."/>
            <person name="Brunel D."/>
            <person name="Catrice O."/>
            <person name="Chaidir N."/>
            <person name="Claudel C."/>
            <person name="Donnadieu C."/>
            <person name="Faraut T."/>
            <person name="Fievet G."/>
            <person name="Helmstetter N."/>
            <person name="King M."/>
            <person name="Knapp S.J."/>
            <person name="Lai Z."/>
            <person name="Le Paslier M.C."/>
            <person name="Lippi Y."/>
            <person name="Lorenzon L."/>
            <person name="Mandel J.R."/>
            <person name="Marage G."/>
            <person name="Marchand G."/>
            <person name="Marquand E."/>
            <person name="Bret-Mestries E."/>
            <person name="Morien E."/>
            <person name="Nambeesan S."/>
            <person name="Nguyen T."/>
            <person name="Pegot-Espagnet P."/>
            <person name="Pouilly N."/>
            <person name="Raftis F."/>
            <person name="Sallet E."/>
            <person name="Schiex T."/>
            <person name="Thomas J."/>
            <person name="Vandecasteele C."/>
            <person name="Vares D."/>
            <person name="Vear F."/>
            <person name="Vautrin S."/>
            <person name="Crespi M."/>
            <person name="Mangin B."/>
            <person name="Burke J.M."/>
            <person name="Salse J."/>
            <person name="Munos S."/>
            <person name="Vincourt P."/>
            <person name="Rieseberg L.H."/>
            <person name="Langlade N.B."/>
        </authorList>
    </citation>
    <scope>NUCLEOTIDE SEQUENCE [LARGE SCALE GENOMIC DNA]</scope>
    <source>
        <strain evidence="17">cv. SF193</strain>
        <tissue evidence="15">Leaves</tissue>
    </source>
</reference>
<feature type="domain" description="Disease resistance R13L4/SHOC-2-like LRR" evidence="14">
    <location>
        <begin position="411"/>
        <end position="598"/>
    </location>
</feature>
<dbReference type="Pfam" id="PF23598">
    <property type="entry name" value="LRR_14"/>
    <property type="match status" value="2"/>
</dbReference>
<dbReference type="InParanoid" id="A0A251UDZ6"/>
<dbReference type="GO" id="GO:0006952">
    <property type="term" value="P:defense response"/>
    <property type="evidence" value="ECO:0007669"/>
    <property type="project" value="UniProtKB-ARBA"/>
</dbReference>
<proteinExistence type="inferred from homology"/>
<feature type="chain" id="PRO_5012083792" evidence="12">
    <location>
        <begin position="30"/>
        <end position="1029"/>
    </location>
</feature>
<dbReference type="Pfam" id="PF08263">
    <property type="entry name" value="LRRNT_2"/>
    <property type="match status" value="1"/>
</dbReference>
<dbReference type="FunFam" id="3.80.10.10:FF:000111">
    <property type="entry name" value="LRR receptor-like serine/threonine-protein kinase ERECTA"/>
    <property type="match status" value="1"/>
</dbReference>
<dbReference type="GO" id="GO:0051707">
    <property type="term" value="P:response to other organism"/>
    <property type="evidence" value="ECO:0007669"/>
    <property type="project" value="UniProtKB-ARBA"/>
</dbReference>